<dbReference type="GO" id="GO:0000976">
    <property type="term" value="F:transcription cis-regulatory region binding"/>
    <property type="evidence" value="ECO:0007669"/>
    <property type="project" value="TreeGrafter"/>
</dbReference>
<keyword evidence="2" id="KW-0805">Transcription regulation</keyword>
<evidence type="ECO:0000256" key="2">
    <source>
        <dbReference type="ARBA" id="ARBA00023015"/>
    </source>
</evidence>
<feature type="compositionally biased region" description="Basic and acidic residues" evidence="6">
    <location>
        <begin position="36"/>
        <end position="50"/>
    </location>
</feature>
<dbReference type="PANTHER" id="PTHR30055:SF226">
    <property type="entry name" value="HTH-TYPE TRANSCRIPTIONAL REGULATOR PKSA"/>
    <property type="match status" value="1"/>
</dbReference>
<keyword evidence="4" id="KW-0804">Transcription</keyword>
<dbReference type="GO" id="GO:0003700">
    <property type="term" value="F:DNA-binding transcription factor activity"/>
    <property type="evidence" value="ECO:0007669"/>
    <property type="project" value="TreeGrafter"/>
</dbReference>
<feature type="DNA-binding region" description="H-T-H motif" evidence="5">
    <location>
        <begin position="72"/>
        <end position="91"/>
    </location>
</feature>
<dbReference type="InterPro" id="IPR036271">
    <property type="entry name" value="Tet_transcr_reg_TetR-rel_C_sf"/>
</dbReference>
<dbReference type="PRINTS" id="PR00455">
    <property type="entry name" value="HTHTETR"/>
</dbReference>
<evidence type="ECO:0000256" key="6">
    <source>
        <dbReference type="SAM" id="MobiDB-lite"/>
    </source>
</evidence>
<dbReference type="InterPro" id="IPR009057">
    <property type="entry name" value="Homeodomain-like_sf"/>
</dbReference>
<dbReference type="AlphaFoldDB" id="A0A4Q1KSQ4"/>
<dbReference type="RefSeq" id="WP_084689810.1">
    <property type="nucleotide sequence ID" value="NZ_JOFV01000003.1"/>
</dbReference>
<dbReference type="Proteomes" id="UP000289805">
    <property type="component" value="Unassembled WGS sequence"/>
</dbReference>
<sequence>MTDSGPGTRAADTTTPDAPPQGRSPEKEPGTAGERPQGKRPDGRLVRGEQRRQEILRTAVEVFGEQGFRGSSLREIAARVGISEAGLLHHFGSKAGLLTATIEERDRRDRDRRTEAETDGASLLATIRDQVRRNAETPGLVGLHVVVAAEATEPSHPAHDVVRDRYRALRHQDDTRFRDAIERGELRPEVDPQAIGQLFSAVMDGLQLQWLLDPENVDMVALFDHFVALLQPDQGAARAIDEQTTEQEST</sequence>
<dbReference type="PROSITE" id="PS50977">
    <property type="entry name" value="HTH_TETR_2"/>
    <property type="match status" value="1"/>
</dbReference>
<evidence type="ECO:0000256" key="1">
    <source>
        <dbReference type="ARBA" id="ARBA00022491"/>
    </source>
</evidence>
<feature type="domain" description="HTH tetR-type" evidence="7">
    <location>
        <begin position="49"/>
        <end position="109"/>
    </location>
</feature>
<evidence type="ECO:0000256" key="5">
    <source>
        <dbReference type="PROSITE-ProRule" id="PRU00335"/>
    </source>
</evidence>
<dbReference type="InterPro" id="IPR001647">
    <property type="entry name" value="HTH_TetR"/>
</dbReference>
<dbReference type="EMBL" id="SDJR01000006">
    <property type="protein sequence ID" value="RXR25354.1"/>
    <property type="molecule type" value="Genomic_DNA"/>
</dbReference>
<dbReference type="SUPFAM" id="SSF48498">
    <property type="entry name" value="Tetracyclin repressor-like, C-terminal domain"/>
    <property type="match status" value="1"/>
</dbReference>
<dbReference type="EMBL" id="SDJQ01000017">
    <property type="protein sequence ID" value="RXR32705.1"/>
    <property type="molecule type" value="Genomic_DNA"/>
</dbReference>
<dbReference type="InterPro" id="IPR050109">
    <property type="entry name" value="HTH-type_TetR-like_transc_reg"/>
</dbReference>
<dbReference type="Gene3D" id="1.10.357.10">
    <property type="entry name" value="Tetracycline Repressor, domain 2"/>
    <property type="match status" value="1"/>
</dbReference>
<keyword evidence="1" id="KW-0678">Repressor</keyword>
<evidence type="ECO:0000313" key="9">
    <source>
        <dbReference type="EMBL" id="RXR32705.1"/>
    </source>
</evidence>
<dbReference type="InterPro" id="IPR039538">
    <property type="entry name" value="BetI_C"/>
</dbReference>
<proteinExistence type="predicted"/>
<dbReference type="Pfam" id="PF13977">
    <property type="entry name" value="TetR_C_6"/>
    <property type="match status" value="1"/>
</dbReference>
<dbReference type="STRING" id="1713.GCA_000718325_00714"/>
<evidence type="ECO:0000313" key="8">
    <source>
        <dbReference type="EMBL" id="RXR25354.1"/>
    </source>
</evidence>
<evidence type="ECO:0000256" key="4">
    <source>
        <dbReference type="ARBA" id="ARBA00023163"/>
    </source>
</evidence>
<name>A0A4Q1KSQ4_9CELL</name>
<evidence type="ECO:0000313" key="11">
    <source>
        <dbReference type="Proteomes" id="UP000290517"/>
    </source>
</evidence>
<dbReference type="PANTHER" id="PTHR30055">
    <property type="entry name" value="HTH-TYPE TRANSCRIPTIONAL REGULATOR RUTR"/>
    <property type="match status" value="1"/>
</dbReference>
<keyword evidence="11" id="KW-1185">Reference proteome</keyword>
<dbReference type="OrthoDB" id="7505659at2"/>
<reference evidence="10 11" key="1">
    <citation type="submission" date="2019-01" db="EMBL/GenBank/DDBJ databases">
        <title>Oerskovia turbata Genome sequencing and assembly.</title>
        <authorList>
            <person name="Dou T."/>
        </authorList>
    </citation>
    <scope>NUCLEOTIDE SEQUENCE [LARGE SCALE GENOMIC DNA]</scope>
    <source>
        <strain evidence="9 10">JCM12123</strain>
        <strain evidence="8 11">JCM3160</strain>
    </source>
</reference>
<evidence type="ECO:0000313" key="10">
    <source>
        <dbReference type="Proteomes" id="UP000289805"/>
    </source>
</evidence>
<dbReference type="Proteomes" id="UP000290517">
    <property type="component" value="Unassembled WGS sequence"/>
</dbReference>
<dbReference type="SUPFAM" id="SSF46689">
    <property type="entry name" value="Homeodomain-like"/>
    <property type="match status" value="1"/>
</dbReference>
<feature type="region of interest" description="Disordered" evidence="6">
    <location>
        <begin position="1"/>
        <end position="50"/>
    </location>
</feature>
<comment type="caution">
    <text evidence="9">The sequence shown here is derived from an EMBL/GenBank/DDBJ whole genome shotgun (WGS) entry which is preliminary data.</text>
</comment>
<keyword evidence="3 5" id="KW-0238">DNA-binding</keyword>
<evidence type="ECO:0000256" key="3">
    <source>
        <dbReference type="ARBA" id="ARBA00023125"/>
    </source>
</evidence>
<gene>
    <name evidence="8" type="ORF">EQW73_10905</name>
    <name evidence="9" type="ORF">EQW78_13280</name>
</gene>
<protein>
    <submittedName>
        <fullName evidence="9">TetR/AcrR family transcriptional regulator</fullName>
    </submittedName>
</protein>
<evidence type="ECO:0000259" key="7">
    <source>
        <dbReference type="PROSITE" id="PS50977"/>
    </source>
</evidence>
<accession>A0A4Q1KSQ4</accession>
<dbReference type="Pfam" id="PF00440">
    <property type="entry name" value="TetR_N"/>
    <property type="match status" value="1"/>
</dbReference>
<organism evidence="9 10">
    <name type="scientific">Oerskovia turbata</name>
    <dbReference type="NCBI Taxonomy" id="1713"/>
    <lineage>
        <taxon>Bacteria</taxon>
        <taxon>Bacillati</taxon>
        <taxon>Actinomycetota</taxon>
        <taxon>Actinomycetes</taxon>
        <taxon>Micrococcales</taxon>
        <taxon>Cellulomonadaceae</taxon>
        <taxon>Oerskovia</taxon>
    </lineage>
</organism>